<organism evidence="2">
    <name type="scientific">Spumella elongata</name>
    <dbReference type="NCBI Taxonomy" id="89044"/>
    <lineage>
        <taxon>Eukaryota</taxon>
        <taxon>Sar</taxon>
        <taxon>Stramenopiles</taxon>
        <taxon>Ochrophyta</taxon>
        <taxon>Chrysophyceae</taxon>
        <taxon>Chromulinales</taxon>
        <taxon>Chromulinaceae</taxon>
        <taxon>Spumella</taxon>
    </lineage>
</organism>
<dbReference type="AlphaFoldDB" id="A0A7S3MJ34"/>
<reference evidence="2" key="1">
    <citation type="submission" date="2021-01" db="EMBL/GenBank/DDBJ databases">
        <authorList>
            <person name="Corre E."/>
            <person name="Pelletier E."/>
            <person name="Niang G."/>
            <person name="Scheremetjew M."/>
            <person name="Finn R."/>
            <person name="Kale V."/>
            <person name="Holt S."/>
            <person name="Cochrane G."/>
            <person name="Meng A."/>
            <person name="Brown T."/>
            <person name="Cohen L."/>
        </authorList>
    </citation>
    <scope>NUCLEOTIDE SEQUENCE</scope>
    <source>
        <strain evidence="2">CCAP 955/1</strain>
    </source>
</reference>
<feature type="compositionally biased region" description="Low complexity" evidence="1">
    <location>
        <begin position="502"/>
        <end position="521"/>
    </location>
</feature>
<protein>
    <submittedName>
        <fullName evidence="2">Uncharacterized protein</fullName>
    </submittedName>
</protein>
<feature type="region of interest" description="Disordered" evidence="1">
    <location>
        <begin position="278"/>
        <end position="310"/>
    </location>
</feature>
<feature type="compositionally biased region" description="Polar residues" evidence="1">
    <location>
        <begin position="12"/>
        <end position="23"/>
    </location>
</feature>
<evidence type="ECO:0000256" key="1">
    <source>
        <dbReference type="SAM" id="MobiDB-lite"/>
    </source>
</evidence>
<feature type="compositionally biased region" description="Low complexity" evidence="1">
    <location>
        <begin position="71"/>
        <end position="107"/>
    </location>
</feature>
<evidence type="ECO:0000313" key="3">
    <source>
        <dbReference type="EMBL" id="CAE0304691.1"/>
    </source>
</evidence>
<feature type="region of interest" description="Disordered" evidence="1">
    <location>
        <begin position="230"/>
        <end position="250"/>
    </location>
</feature>
<feature type="compositionally biased region" description="Basic and acidic residues" evidence="1">
    <location>
        <begin position="294"/>
        <end position="310"/>
    </location>
</feature>
<gene>
    <name evidence="2" type="ORF">SELO1098_LOCUS33561</name>
    <name evidence="3" type="ORF">SELO1098_LOCUS33562</name>
</gene>
<dbReference type="EMBL" id="HBIC01065238">
    <property type="protein sequence ID" value="CAE0304690.1"/>
    <property type="molecule type" value="Transcribed_RNA"/>
</dbReference>
<dbReference type="EMBL" id="HBIC01065239">
    <property type="protein sequence ID" value="CAE0304691.1"/>
    <property type="molecule type" value="Transcribed_RNA"/>
</dbReference>
<proteinExistence type="predicted"/>
<feature type="region of interest" description="Disordered" evidence="1">
    <location>
        <begin position="1"/>
        <end position="110"/>
    </location>
</feature>
<sequence length="624" mass="67761">MDENKSIEQVLESRSNDPTSSGFSARAELNGSEGKNWSLDCPSSPDADDVNLAYSHSSPNLLNMDHGKRVSQQIASAALSRSRSSSFSKTISQSLSASDDQNNSSSAFPLSQSFDFDGSLRENMSPGTGTGAKSIYGHESTLSASARRILSSASFDSDYSDGALGAENFNFDSGDSDSHSRSFSASDEEEEEGVQEFDEFADFNEFEHHYDREKGHSASSAELHRIMSNSSLDDSSIDSPRSPDYPAGFQNQNKNASHELTCKQLVLTVLSTELLFAPSVTTPSPGKQASRKSYRTEEFRDSSPHPGEKDKHLLANAAKSSAHLAASFFHKSRNSIIGSLSHLGINHGGSSGTVGSDASAENDSILQQNLTNAASSGPKSQKNSSKPPTPVTHTASMHSKQSKALQERNEAELLIKSRLSVFAAEDDGTAMDDLPEFTATTNILQSGMDDFAITDKYLKTTLYHINITGERGIDDTVLIDGPEEYYSLSLDPASQAETIMQTTSTKSTLNNSSKTANNTSTKESEVTPNLVNTEGAVFKSSRRNVFESDTHESHLPTKPYQFKGSMDSYDSSSDNSESRSSPSSEVDIDSIQMFRTDTEEKFFLEKKPYQRKQCTGLGKTVKKL</sequence>
<evidence type="ECO:0000313" key="2">
    <source>
        <dbReference type="EMBL" id="CAE0304690.1"/>
    </source>
</evidence>
<name>A0A7S3MJ34_9STRA</name>
<feature type="compositionally biased region" description="Basic and acidic residues" evidence="1">
    <location>
        <begin position="544"/>
        <end position="555"/>
    </location>
</feature>
<feature type="region of interest" description="Disordered" evidence="1">
    <location>
        <begin position="170"/>
        <end position="195"/>
    </location>
</feature>
<feature type="region of interest" description="Disordered" evidence="1">
    <location>
        <begin position="373"/>
        <end position="407"/>
    </location>
</feature>
<feature type="compositionally biased region" description="Low complexity" evidence="1">
    <location>
        <begin position="230"/>
        <end position="246"/>
    </location>
</feature>
<accession>A0A7S3MJ34</accession>
<feature type="compositionally biased region" description="Acidic residues" evidence="1">
    <location>
        <begin position="186"/>
        <end position="195"/>
    </location>
</feature>
<feature type="region of interest" description="Disordered" evidence="1">
    <location>
        <begin position="502"/>
        <end position="592"/>
    </location>
</feature>
<feature type="compositionally biased region" description="Low complexity" evidence="1">
    <location>
        <begin position="565"/>
        <end position="585"/>
    </location>
</feature>
<feature type="compositionally biased region" description="Polar residues" evidence="1">
    <location>
        <begin position="373"/>
        <end position="404"/>
    </location>
</feature>